<comment type="caution">
    <text evidence="3">The sequence shown here is derived from an EMBL/GenBank/DDBJ whole genome shotgun (WGS) entry which is preliminary data.</text>
</comment>
<dbReference type="AlphaFoldDB" id="A0A9P3G8P1"/>
<proteinExistence type="predicted"/>
<sequence>MATGQRAFRSRQPENGFVKPILEELDDAQPLPILSSAISGPKAYKEMLMRDLVDKHRLVEDMLHIKGSYFPGLEAMQLATKAPTASDLTNLVEEAQRQHKEEIEKLMDLQAKDHLSRVLDLYQSTDGIVNLPELDEFIGATATSTNPVFDDAMVEYDYYRWAHLKTLSGLMKRREELLAKETSERKLRDAQFPRTIAQWTALDRDTQLRVARFLVADKSTQERMLSQFGWAWKQVEPLKGDYQHNSTFQGDINMRARDADAGDPHRNAS</sequence>
<feature type="region of interest" description="Disordered" evidence="2">
    <location>
        <begin position="249"/>
        <end position="269"/>
    </location>
</feature>
<feature type="coiled-coil region" evidence="1">
    <location>
        <begin position="85"/>
        <end position="112"/>
    </location>
</feature>
<feature type="compositionally biased region" description="Basic and acidic residues" evidence="2">
    <location>
        <begin position="254"/>
        <end position="269"/>
    </location>
</feature>
<accession>A0A9P3G8P1</accession>
<gene>
    <name evidence="3" type="ORF">PsYK624_064670</name>
</gene>
<dbReference type="OrthoDB" id="3058840at2759"/>
<name>A0A9P3G8P1_9APHY</name>
<protein>
    <submittedName>
        <fullName evidence="3">Uncharacterized protein</fullName>
    </submittedName>
</protein>
<keyword evidence="1" id="KW-0175">Coiled coil</keyword>
<dbReference type="EMBL" id="BPQB01000016">
    <property type="protein sequence ID" value="GJE90336.1"/>
    <property type="molecule type" value="Genomic_DNA"/>
</dbReference>
<evidence type="ECO:0000256" key="1">
    <source>
        <dbReference type="SAM" id="Coils"/>
    </source>
</evidence>
<keyword evidence="4" id="KW-1185">Reference proteome</keyword>
<evidence type="ECO:0000313" key="3">
    <source>
        <dbReference type="EMBL" id="GJE90336.1"/>
    </source>
</evidence>
<dbReference type="Proteomes" id="UP000703269">
    <property type="component" value="Unassembled WGS sequence"/>
</dbReference>
<evidence type="ECO:0000313" key="4">
    <source>
        <dbReference type="Proteomes" id="UP000703269"/>
    </source>
</evidence>
<evidence type="ECO:0000256" key="2">
    <source>
        <dbReference type="SAM" id="MobiDB-lite"/>
    </source>
</evidence>
<reference evidence="3 4" key="1">
    <citation type="submission" date="2021-08" db="EMBL/GenBank/DDBJ databases">
        <title>Draft Genome Sequence of Phanerochaete sordida strain YK-624.</title>
        <authorList>
            <person name="Mori T."/>
            <person name="Dohra H."/>
            <person name="Suzuki T."/>
            <person name="Kawagishi H."/>
            <person name="Hirai H."/>
        </authorList>
    </citation>
    <scope>NUCLEOTIDE SEQUENCE [LARGE SCALE GENOMIC DNA]</scope>
    <source>
        <strain evidence="3 4">YK-624</strain>
    </source>
</reference>
<organism evidence="3 4">
    <name type="scientific">Phanerochaete sordida</name>
    <dbReference type="NCBI Taxonomy" id="48140"/>
    <lineage>
        <taxon>Eukaryota</taxon>
        <taxon>Fungi</taxon>
        <taxon>Dikarya</taxon>
        <taxon>Basidiomycota</taxon>
        <taxon>Agaricomycotina</taxon>
        <taxon>Agaricomycetes</taxon>
        <taxon>Polyporales</taxon>
        <taxon>Phanerochaetaceae</taxon>
        <taxon>Phanerochaete</taxon>
    </lineage>
</organism>